<dbReference type="RefSeq" id="XP_023931526.1">
    <property type="nucleotide sequence ID" value="XM_024075758.1"/>
</dbReference>
<reference evidence="3" key="1">
    <citation type="submission" date="2025-08" db="UniProtKB">
        <authorList>
            <consortium name="RefSeq"/>
        </authorList>
    </citation>
    <scope>IDENTIFICATION</scope>
    <source>
        <tissue evidence="3">Gonads</tissue>
    </source>
</reference>
<keyword evidence="2" id="KW-1185">Reference proteome</keyword>
<protein>
    <submittedName>
        <fullName evidence="3">COMM domain-containing protein 2</fullName>
    </submittedName>
</protein>
<dbReference type="PROSITE" id="PS51269">
    <property type="entry name" value="COMM"/>
    <property type="match status" value="1"/>
</dbReference>
<dbReference type="AlphaFoldDB" id="A0A2R2MMU2"/>
<name>A0A2R2MMU2_LINAN</name>
<dbReference type="PANTHER" id="PTHR15857">
    <property type="entry name" value="COMM DOMAIN CONTAINING PROTEIN 2"/>
    <property type="match status" value="1"/>
</dbReference>
<dbReference type="OMA" id="NLERYDM"/>
<proteinExistence type="predicted"/>
<feature type="domain" description="COMM" evidence="1">
    <location>
        <begin position="123"/>
        <end position="190"/>
    </location>
</feature>
<dbReference type="FunCoup" id="A0A2R2MMU2">
    <property type="interactions" value="572"/>
</dbReference>
<dbReference type="Proteomes" id="UP000085678">
    <property type="component" value="Unplaced"/>
</dbReference>
<dbReference type="InterPro" id="IPR037354">
    <property type="entry name" value="Commd2"/>
</dbReference>
<dbReference type="Pfam" id="PF07258">
    <property type="entry name" value="COMM_domain"/>
    <property type="match status" value="1"/>
</dbReference>
<dbReference type="PANTHER" id="PTHR15857:SF0">
    <property type="entry name" value="COMM DOMAIN-CONTAINING PROTEIN 2"/>
    <property type="match status" value="1"/>
</dbReference>
<evidence type="ECO:0000313" key="3">
    <source>
        <dbReference type="RefSeq" id="XP_023931526.1"/>
    </source>
</evidence>
<dbReference type="InterPro" id="IPR017920">
    <property type="entry name" value="COMM"/>
</dbReference>
<evidence type="ECO:0000313" key="2">
    <source>
        <dbReference type="Proteomes" id="UP000085678"/>
    </source>
</evidence>
<dbReference type="CDD" id="cd04750">
    <property type="entry name" value="Commd2"/>
    <property type="match status" value="1"/>
</dbReference>
<dbReference type="OrthoDB" id="10257479at2759"/>
<sequence>MLLMLEDEHKEHLAFLTSVGLDVVQEFCKISLGFIKKGSNPKMYQAAASKLGVDAETVMHGVEGLMYLFTESSKLMVNEIDFQDSIMTLGFPEDLKGLLLQQYLENRKEIRCILSEMSMDLPQYHNLEWRFDVKLASRSLKHQIDPTILLKLHIADSGERHTQVLQTDPSNLVHMTNVLDKALQEMKSQHCRRIVRNI</sequence>
<organism evidence="2 3">
    <name type="scientific">Lingula anatina</name>
    <name type="common">Brachiopod</name>
    <name type="synonym">Lingula unguis</name>
    <dbReference type="NCBI Taxonomy" id="7574"/>
    <lineage>
        <taxon>Eukaryota</taxon>
        <taxon>Metazoa</taxon>
        <taxon>Spiralia</taxon>
        <taxon>Lophotrochozoa</taxon>
        <taxon>Brachiopoda</taxon>
        <taxon>Linguliformea</taxon>
        <taxon>Lingulata</taxon>
        <taxon>Lingulida</taxon>
        <taxon>Linguloidea</taxon>
        <taxon>Lingulidae</taxon>
        <taxon>Lingula</taxon>
    </lineage>
</organism>
<gene>
    <name evidence="3" type="primary">LOC106163199</name>
</gene>
<evidence type="ECO:0000259" key="1">
    <source>
        <dbReference type="PROSITE" id="PS51269"/>
    </source>
</evidence>
<dbReference type="KEGG" id="lak:106163199"/>
<dbReference type="STRING" id="7574.A0A2R2MMU2"/>
<dbReference type="GeneID" id="106163199"/>
<dbReference type="InParanoid" id="A0A2R2MMU2"/>
<accession>A0A2R2MMU2</accession>